<gene>
    <name evidence="2" type="ORF">J2X26_002145</name>
</gene>
<evidence type="ECO:0000313" key="3">
    <source>
        <dbReference type="Proteomes" id="UP001239626"/>
    </source>
</evidence>
<feature type="transmembrane region" description="Helical" evidence="1">
    <location>
        <begin position="7"/>
        <end position="28"/>
    </location>
</feature>
<comment type="caution">
    <text evidence="2">The sequence shown here is derived from an EMBL/GenBank/DDBJ whole genome shotgun (WGS) entry which is preliminary data.</text>
</comment>
<feature type="transmembrane region" description="Helical" evidence="1">
    <location>
        <begin position="34"/>
        <end position="54"/>
    </location>
</feature>
<organism evidence="2 3">
    <name type="scientific">Cellulomonas humilata</name>
    <dbReference type="NCBI Taxonomy" id="144055"/>
    <lineage>
        <taxon>Bacteria</taxon>
        <taxon>Bacillati</taxon>
        <taxon>Actinomycetota</taxon>
        <taxon>Actinomycetes</taxon>
        <taxon>Micrococcales</taxon>
        <taxon>Cellulomonadaceae</taxon>
        <taxon>Cellulomonas</taxon>
    </lineage>
</organism>
<dbReference type="EMBL" id="JAUSVB010000002">
    <property type="protein sequence ID" value="MDQ0373834.1"/>
    <property type="molecule type" value="Genomic_DNA"/>
</dbReference>
<name>A0ABU0EEX8_9CELL</name>
<dbReference type="Proteomes" id="UP001239626">
    <property type="component" value="Unassembled WGS sequence"/>
</dbReference>
<proteinExistence type="predicted"/>
<keyword evidence="1" id="KW-1133">Transmembrane helix</keyword>
<feature type="transmembrane region" description="Helical" evidence="1">
    <location>
        <begin position="151"/>
        <end position="176"/>
    </location>
</feature>
<accession>A0ABU0EEX8</accession>
<evidence type="ECO:0000313" key="2">
    <source>
        <dbReference type="EMBL" id="MDQ0373834.1"/>
    </source>
</evidence>
<feature type="transmembrane region" description="Helical" evidence="1">
    <location>
        <begin position="66"/>
        <end position="90"/>
    </location>
</feature>
<keyword evidence="1" id="KW-0812">Transmembrane</keyword>
<keyword evidence="1" id="KW-0472">Membrane</keyword>
<sequence>MAVLRTLGTIVVAAATTWFTMWALGLALPFLAEPAVLLVVLVVVAVQALIAGILASYDLGRVGHWLILVVDHTWSLLNTVFGGIVGNLIYPFVGRPSRADSAGRTWIVYMPRSTSGFGTDVLQTVGIVNLGGAGQHERMHLLQSRAFGPTYLPLFAVFYVVTALLAILFAPLGALLKAAHRRDTWYLRPPAKSAVQGFFGWIYYATPFELWAYASGNP</sequence>
<protein>
    <submittedName>
        <fullName evidence="2">Uncharacterized protein</fullName>
    </submittedName>
</protein>
<evidence type="ECO:0000256" key="1">
    <source>
        <dbReference type="SAM" id="Phobius"/>
    </source>
</evidence>
<dbReference type="RefSeq" id="WP_307492104.1">
    <property type="nucleotide sequence ID" value="NZ_JAUSVB010000002.1"/>
</dbReference>
<keyword evidence="3" id="KW-1185">Reference proteome</keyword>
<reference evidence="2 3" key="1">
    <citation type="submission" date="2023-07" db="EMBL/GenBank/DDBJ databases">
        <title>Sorghum-associated microbial communities from plants grown in Nebraska, USA.</title>
        <authorList>
            <person name="Schachtman D."/>
        </authorList>
    </citation>
    <scope>NUCLEOTIDE SEQUENCE [LARGE SCALE GENOMIC DNA]</scope>
    <source>
        <strain evidence="2 3">BE332</strain>
    </source>
</reference>